<dbReference type="InterPro" id="IPR036390">
    <property type="entry name" value="WH_DNA-bd_sf"/>
</dbReference>
<keyword evidence="1 2" id="KW-0129">CBS domain</keyword>
<dbReference type="AlphaFoldDB" id="G5K008"/>
<dbReference type="CDD" id="cd04617">
    <property type="entry name" value="CBS_pair_CcpN"/>
    <property type="match status" value="1"/>
</dbReference>
<dbReference type="STRING" id="764299.STRIC_0872"/>
<sequence>MGDLIQLSKRQEAIIAIVKQEEPITGEHIADLLEVTRAALRSDLVVLTMLGILDAKPKVGYFYQGQGILGQQESSIRETKVSDVMGIPLTAKQDDSVYDVIVSIFMEDSGGVFILDQDNNLCGLVSRKDLLKASLGGGDLSKMPIGMIMTRMPNLTTVIEDDSVLYAANQLVTKAIDSLPVVRVMEDNPSKMKVVGKLSKTIITRLFLEL</sequence>
<dbReference type="EMBL" id="AEUX02000001">
    <property type="protein sequence ID" value="EHI70955.1"/>
    <property type="molecule type" value="Genomic_DNA"/>
</dbReference>
<organism evidence="4 5">
    <name type="scientific">Streptococcus ictaluri 707-05</name>
    <dbReference type="NCBI Taxonomy" id="764299"/>
    <lineage>
        <taxon>Bacteria</taxon>
        <taxon>Bacillati</taxon>
        <taxon>Bacillota</taxon>
        <taxon>Bacilli</taxon>
        <taxon>Lactobacillales</taxon>
        <taxon>Streptococcaceae</taxon>
        <taxon>Streptococcus</taxon>
    </lineage>
</organism>
<dbReference type="InterPro" id="IPR016842">
    <property type="entry name" value="UCP026546_HTH-CBS"/>
</dbReference>
<keyword evidence="5" id="KW-1185">Reference proteome</keyword>
<dbReference type="SMART" id="SM00116">
    <property type="entry name" value="CBS"/>
    <property type="match status" value="2"/>
</dbReference>
<dbReference type="RefSeq" id="WP_008087315.1">
    <property type="nucleotide sequence ID" value="NZ_AEUX02000001.1"/>
</dbReference>
<dbReference type="PANTHER" id="PTHR43080:SF2">
    <property type="entry name" value="CBS DOMAIN-CONTAINING PROTEIN"/>
    <property type="match status" value="1"/>
</dbReference>
<dbReference type="InterPro" id="IPR000644">
    <property type="entry name" value="CBS_dom"/>
</dbReference>
<dbReference type="Pfam" id="PF08279">
    <property type="entry name" value="HTH_11"/>
    <property type="match status" value="1"/>
</dbReference>
<evidence type="ECO:0000313" key="4">
    <source>
        <dbReference type="EMBL" id="EHI70955.1"/>
    </source>
</evidence>
<dbReference type="eggNOG" id="COG2905">
    <property type="taxonomic scope" value="Bacteria"/>
</dbReference>
<dbReference type="SUPFAM" id="SSF54631">
    <property type="entry name" value="CBS-domain pair"/>
    <property type="match status" value="1"/>
</dbReference>
<dbReference type="InterPro" id="IPR013196">
    <property type="entry name" value="HTH_11"/>
</dbReference>
<name>G5K008_9STRE</name>
<gene>
    <name evidence="4" type="ORF">STRIC_0872</name>
</gene>
<dbReference type="InterPro" id="IPR036388">
    <property type="entry name" value="WH-like_DNA-bd_sf"/>
</dbReference>
<comment type="caution">
    <text evidence="4">The sequence shown here is derived from an EMBL/GenBank/DDBJ whole genome shotgun (WGS) entry which is preliminary data.</text>
</comment>
<feature type="domain" description="CBS" evidence="3">
    <location>
        <begin position="84"/>
        <end position="140"/>
    </location>
</feature>
<protein>
    <submittedName>
        <fullName evidence="4">CBS domain protein</fullName>
    </submittedName>
</protein>
<proteinExistence type="predicted"/>
<accession>G5K008</accession>
<feature type="domain" description="CBS" evidence="3">
    <location>
        <begin position="149"/>
        <end position="210"/>
    </location>
</feature>
<dbReference type="Proteomes" id="UP000003330">
    <property type="component" value="Unassembled WGS sequence"/>
</dbReference>
<dbReference type="Pfam" id="PF00571">
    <property type="entry name" value="CBS"/>
    <property type="match status" value="2"/>
</dbReference>
<reference evidence="4 5" key="1">
    <citation type="journal article" date="2014" name="Int. J. Syst. Evol. Microbiol.">
        <title>Phylogenomics and the dynamic genome evolution of the genus Streptococcus.</title>
        <authorList>
            <consortium name="The Broad Institute Genome Sequencing Platform"/>
            <person name="Richards V.P."/>
            <person name="Palmer S.R."/>
            <person name="Pavinski Bitar P.D."/>
            <person name="Qin X."/>
            <person name="Weinstock G.M."/>
            <person name="Highlander S.K."/>
            <person name="Town C.D."/>
            <person name="Burne R.A."/>
            <person name="Stanhope M.J."/>
        </authorList>
    </citation>
    <scope>NUCLEOTIDE SEQUENCE [LARGE SCALE GENOMIC DNA]</scope>
    <source>
        <strain evidence="4 5">707-05</strain>
    </source>
</reference>
<evidence type="ECO:0000256" key="1">
    <source>
        <dbReference type="ARBA" id="ARBA00023122"/>
    </source>
</evidence>
<dbReference type="OrthoDB" id="9793615at2"/>
<dbReference type="InterPro" id="IPR046342">
    <property type="entry name" value="CBS_dom_sf"/>
</dbReference>
<dbReference type="PANTHER" id="PTHR43080">
    <property type="entry name" value="CBS DOMAIN-CONTAINING PROTEIN CBSX3, MITOCHONDRIAL"/>
    <property type="match status" value="1"/>
</dbReference>
<evidence type="ECO:0000313" key="5">
    <source>
        <dbReference type="Proteomes" id="UP000003330"/>
    </source>
</evidence>
<evidence type="ECO:0000259" key="3">
    <source>
        <dbReference type="PROSITE" id="PS51371"/>
    </source>
</evidence>
<dbReference type="SUPFAM" id="SSF46785">
    <property type="entry name" value="Winged helix' DNA-binding domain"/>
    <property type="match status" value="1"/>
</dbReference>
<dbReference type="PROSITE" id="PS51371">
    <property type="entry name" value="CBS"/>
    <property type="match status" value="2"/>
</dbReference>
<dbReference type="InterPro" id="IPR051257">
    <property type="entry name" value="Diverse_CBS-Domain"/>
</dbReference>
<dbReference type="Gene3D" id="1.10.10.10">
    <property type="entry name" value="Winged helix-like DNA-binding domain superfamily/Winged helix DNA-binding domain"/>
    <property type="match status" value="1"/>
</dbReference>
<dbReference type="Gene3D" id="3.10.580.10">
    <property type="entry name" value="CBS-domain"/>
    <property type="match status" value="1"/>
</dbReference>
<dbReference type="PIRSF" id="PIRSF026546">
    <property type="entry name" value="UCP026546_CBS_YqzB"/>
    <property type="match status" value="1"/>
</dbReference>
<evidence type="ECO:0000256" key="2">
    <source>
        <dbReference type="PROSITE-ProRule" id="PRU00703"/>
    </source>
</evidence>